<gene>
    <name evidence="4" type="ORF">PCAR00345_LOCUS37326</name>
</gene>
<sequence>MNMGVHRSSAAGSLVCHLSAGLTNQENMVENCLRIAHLLNRNLVLPSPALTAIQPNIVSRSRANFSDLWNETHFENCARMHFNVTVENPAALQGLASTSAEQPPEDLATLSIHLDRQKGIWRLDPLDSNGYVLEQFTVPWSKKDSHQEALRSLVLRNFSHHKVIRVVSPFCAIACSGQRDQFARECYKPNHAIESVAEQYLRTLPAHFNCVHARVELDWLRVCCHSALTNVSLPASATMSEARGHCEHTHQPPAHNCYVSAHELARFLLRTLPRNSTLFVASGADNDLLAPLASAFDVRRLPRLEPSRSAQAQTSEQEQVWASYTQAMAERHVCAAADRFFGAKGSSFTSSINTLRLARGALYVADLGATKRQEPAPVLHSSDTRAPSRNATIWTNRETKNSGRAPSVEYFNYM</sequence>
<dbReference type="GO" id="GO:0006004">
    <property type="term" value="P:fucose metabolic process"/>
    <property type="evidence" value="ECO:0007669"/>
    <property type="project" value="UniProtKB-KW"/>
</dbReference>
<keyword evidence="3" id="KW-0119">Carbohydrate metabolism</keyword>
<dbReference type="Gene3D" id="3.40.50.11350">
    <property type="match status" value="1"/>
</dbReference>
<dbReference type="Pfam" id="PF10250">
    <property type="entry name" value="O-FucT"/>
    <property type="match status" value="1"/>
</dbReference>
<keyword evidence="1" id="KW-0808">Transferase</keyword>
<dbReference type="GO" id="GO:0016740">
    <property type="term" value="F:transferase activity"/>
    <property type="evidence" value="ECO:0007669"/>
    <property type="project" value="UniProtKB-KW"/>
</dbReference>
<reference evidence="4" key="1">
    <citation type="submission" date="2021-01" db="EMBL/GenBank/DDBJ databases">
        <authorList>
            <person name="Corre E."/>
            <person name="Pelletier E."/>
            <person name="Niang G."/>
            <person name="Scheremetjew M."/>
            <person name="Finn R."/>
            <person name="Kale V."/>
            <person name="Holt S."/>
            <person name="Cochrane G."/>
            <person name="Meng A."/>
            <person name="Brown T."/>
            <person name="Cohen L."/>
        </authorList>
    </citation>
    <scope>NUCLEOTIDE SEQUENCE</scope>
    <source>
        <strain evidence="4">CCMP645</strain>
    </source>
</reference>
<dbReference type="EMBL" id="HBIZ01059641">
    <property type="protein sequence ID" value="CAE0784619.1"/>
    <property type="molecule type" value="Transcribed_RNA"/>
</dbReference>
<accession>A0A7S4C252</accession>
<protein>
    <recommendedName>
        <fullName evidence="5">O-fucosyltransferase family protein</fullName>
    </recommendedName>
</protein>
<organism evidence="4">
    <name type="scientific">Chrysotila carterae</name>
    <name type="common">Marine alga</name>
    <name type="synonym">Syracosphaera carterae</name>
    <dbReference type="NCBI Taxonomy" id="13221"/>
    <lineage>
        <taxon>Eukaryota</taxon>
        <taxon>Haptista</taxon>
        <taxon>Haptophyta</taxon>
        <taxon>Prymnesiophyceae</taxon>
        <taxon>Isochrysidales</taxon>
        <taxon>Isochrysidaceae</taxon>
        <taxon>Chrysotila</taxon>
    </lineage>
</organism>
<evidence type="ECO:0000256" key="3">
    <source>
        <dbReference type="ARBA" id="ARBA00023277"/>
    </source>
</evidence>
<dbReference type="AlphaFoldDB" id="A0A7S4C252"/>
<dbReference type="InterPro" id="IPR019378">
    <property type="entry name" value="GDP-Fuc_O-FucTrfase"/>
</dbReference>
<proteinExistence type="predicted"/>
<evidence type="ECO:0000256" key="1">
    <source>
        <dbReference type="ARBA" id="ARBA00022679"/>
    </source>
</evidence>
<keyword evidence="2" id="KW-0294">Fucose metabolism</keyword>
<evidence type="ECO:0000256" key="2">
    <source>
        <dbReference type="ARBA" id="ARBA00023253"/>
    </source>
</evidence>
<evidence type="ECO:0000313" key="4">
    <source>
        <dbReference type="EMBL" id="CAE0784619.1"/>
    </source>
</evidence>
<evidence type="ECO:0008006" key="5">
    <source>
        <dbReference type="Google" id="ProtNLM"/>
    </source>
</evidence>
<name>A0A7S4C252_CHRCT</name>